<evidence type="ECO:0000313" key="2">
    <source>
        <dbReference type="WBParaSite" id="L893_g19477.t1"/>
    </source>
</evidence>
<organism evidence="1 2">
    <name type="scientific">Steinernema glaseri</name>
    <dbReference type="NCBI Taxonomy" id="37863"/>
    <lineage>
        <taxon>Eukaryota</taxon>
        <taxon>Metazoa</taxon>
        <taxon>Ecdysozoa</taxon>
        <taxon>Nematoda</taxon>
        <taxon>Chromadorea</taxon>
        <taxon>Rhabditida</taxon>
        <taxon>Tylenchina</taxon>
        <taxon>Panagrolaimomorpha</taxon>
        <taxon>Strongyloidoidea</taxon>
        <taxon>Steinernematidae</taxon>
        <taxon>Steinernema</taxon>
    </lineage>
</organism>
<proteinExistence type="predicted"/>
<evidence type="ECO:0000313" key="1">
    <source>
        <dbReference type="Proteomes" id="UP000095287"/>
    </source>
</evidence>
<name>A0A1I7YT51_9BILA</name>
<dbReference type="WBParaSite" id="L893_g19477.t1">
    <property type="protein sequence ID" value="L893_g19477.t1"/>
    <property type="gene ID" value="L893_g19477"/>
</dbReference>
<protein>
    <submittedName>
        <fullName evidence="2">Cytidine deaminase</fullName>
    </submittedName>
</protein>
<dbReference type="AlphaFoldDB" id="A0A1I7YT51"/>
<reference evidence="2" key="1">
    <citation type="submission" date="2016-11" db="UniProtKB">
        <authorList>
            <consortium name="WormBaseParasite"/>
        </authorList>
    </citation>
    <scope>IDENTIFICATION</scope>
</reference>
<keyword evidence="1" id="KW-1185">Reference proteome</keyword>
<dbReference type="Proteomes" id="UP000095287">
    <property type="component" value="Unplaced"/>
</dbReference>
<accession>A0A1I7YT51</accession>
<sequence length="80" mass="8713">GLAPGKIFKGINASPESFSQVGMTAIPVDSAEAEVLRTIENKVTYCEDITSIHRIDHPVDPRSTIYVVFYGCGACAFMFE</sequence>